<reference evidence="3" key="1">
    <citation type="journal article" date="2017" name="Appl. Environ. Microbiol.">
        <title>Genomic analysis of Calderihabitans maritimus KKC1, a thermophilic hydrogenogenic carboxydotrophic bacterium isolated from marine sediment.</title>
        <authorList>
            <person name="Omae K."/>
            <person name="Yoneda Y."/>
            <person name="Fukuyama Y."/>
            <person name="Yoshida T."/>
            <person name="Sako Y."/>
        </authorList>
    </citation>
    <scope>NUCLEOTIDE SEQUENCE [LARGE SCALE GENOMIC DNA]</scope>
    <source>
        <strain evidence="3">KKC1</strain>
    </source>
</reference>
<keyword evidence="3" id="KW-1185">Reference proteome</keyword>
<evidence type="ECO:0000313" key="3">
    <source>
        <dbReference type="Proteomes" id="UP000197032"/>
    </source>
</evidence>
<gene>
    <name evidence="2" type="ORF">KKC1_13480</name>
</gene>
<accession>A0A1Z5HRN3</accession>
<dbReference type="Gene3D" id="3.40.30.10">
    <property type="entry name" value="Glutaredoxin"/>
    <property type="match status" value="1"/>
</dbReference>
<dbReference type="CDD" id="cd02947">
    <property type="entry name" value="TRX_family"/>
    <property type="match status" value="1"/>
</dbReference>
<dbReference type="AlphaFoldDB" id="A0A1Z5HRN3"/>
<evidence type="ECO:0000313" key="2">
    <source>
        <dbReference type="EMBL" id="GAW92189.1"/>
    </source>
</evidence>
<dbReference type="Pfam" id="PF00085">
    <property type="entry name" value="Thioredoxin"/>
    <property type="match status" value="1"/>
</dbReference>
<dbReference type="EMBL" id="BDGJ01000060">
    <property type="protein sequence ID" value="GAW92189.1"/>
    <property type="molecule type" value="Genomic_DNA"/>
</dbReference>
<dbReference type="Proteomes" id="UP000197032">
    <property type="component" value="Unassembled WGS sequence"/>
</dbReference>
<name>A0A1Z5HRN3_9FIRM</name>
<comment type="caution">
    <text evidence="2">The sequence shown here is derived from an EMBL/GenBank/DDBJ whole genome shotgun (WGS) entry which is preliminary data.</text>
</comment>
<dbReference type="InterPro" id="IPR013766">
    <property type="entry name" value="Thioredoxin_domain"/>
</dbReference>
<evidence type="ECO:0000259" key="1">
    <source>
        <dbReference type="Pfam" id="PF00085"/>
    </source>
</evidence>
<proteinExistence type="predicted"/>
<feature type="domain" description="Thioredoxin" evidence="1">
    <location>
        <begin position="3"/>
        <end position="66"/>
    </location>
</feature>
<dbReference type="SUPFAM" id="SSF52833">
    <property type="entry name" value="Thioredoxin-like"/>
    <property type="match status" value="1"/>
</dbReference>
<dbReference type="InterPro" id="IPR036249">
    <property type="entry name" value="Thioredoxin-like_sf"/>
</dbReference>
<organism evidence="2 3">
    <name type="scientific">Calderihabitans maritimus</name>
    <dbReference type="NCBI Taxonomy" id="1246530"/>
    <lineage>
        <taxon>Bacteria</taxon>
        <taxon>Bacillati</taxon>
        <taxon>Bacillota</taxon>
        <taxon>Clostridia</taxon>
        <taxon>Neomoorellales</taxon>
        <taxon>Calderihabitantaceae</taxon>
        <taxon>Calderihabitans</taxon>
    </lineage>
</organism>
<protein>
    <recommendedName>
        <fullName evidence="1">Thioredoxin domain-containing protein</fullName>
    </recommendedName>
</protein>
<sequence length="71" mass="8133">MIMALFKKYGDQVQFIVADVETSSGRRLAERFNVFSIPAMFFINREGKVVDNYVGELSYEQLEAKILKIAP</sequence>